<keyword evidence="10" id="KW-0067">ATP-binding</keyword>
<dbReference type="InterPro" id="IPR050640">
    <property type="entry name" value="Bact_2-comp_sensor_kinase"/>
</dbReference>
<evidence type="ECO:0000256" key="6">
    <source>
        <dbReference type="ARBA" id="ARBA00022679"/>
    </source>
</evidence>
<dbReference type="GO" id="GO:0005524">
    <property type="term" value="F:ATP binding"/>
    <property type="evidence" value="ECO:0007669"/>
    <property type="project" value="UniProtKB-KW"/>
</dbReference>
<evidence type="ECO:0000256" key="5">
    <source>
        <dbReference type="ARBA" id="ARBA00022553"/>
    </source>
</evidence>
<dbReference type="Pfam" id="PF00672">
    <property type="entry name" value="HAMP"/>
    <property type="match status" value="1"/>
</dbReference>
<dbReference type="Pfam" id="PF02743">
    <property type="entry name" value="dCache_1"/>
    <property type="match status" value="1"/>
</dbReference>
<organism evidence="17 18">
    <name type="scientific">Paenibacillus agri</name>
    <dbReference type="NCBI Taxonomy" id="2744309"/>
    <lineage>
        <taxon>Bacteria</taxon>
        <taxon>Bacillati</taxon>
        <taxon>Bacillota</taxon>
        <taxon>Bacilli</taxon>
        <taxon>Bacillales</taxon>
        <taxon>Paenibacillaceae</taxon>
        <taxon>Paenibacillus</taxon>
    </lineage>
</organism>
<dbReference type="Pfam" id="PF02518">
    <property type="entry name" value="HATPase_c"/>
    <property type="match status" value="1"/>
</dbReference>
<sequence length="587" mass="67441">MRQFYRKYFYMPFLDLSFRSKLFLVFVLVTIVPMMLLAYISFELTKSKLTEQIYINMMNSTAQITKNLENKLDSYEHISASIYLDSRLASYLTSEYQDDPSYLDVYKYIANRIDTVMAAYPDFDSVFIYSNNASLPKDNYYIKPVTPEVEKTELFKQLQHTYGNIVHLSSPQTQDSPAMFTLARQLNNNRNQYPYGILVFSISESVIYSLMEKEAGGEGKDIFIINNDGVILSSADKQLLNTNLPDLLDHQFDEASSGRFDTTYNGVKAFAVYNTLKNGWKTVSIFPYDSIIKNARSLSQTIIKISLAFIGVALLLIYITASLFSKRIRMLIRMIRRIERGDFTTTKDEQLGNDEIGQLHFAFRQMTNRLKSLITEVYQKELLGKEAELDLLQAQINPHFLYNTLGSISSLAIKHQDQRIQDMVLNLAKFYRISLNKGKSILTINEEIRLTKSYNAIQLIRFKGQLNITYTIDEAILPYSTVKLTLQPFIENAVIHAVWNQESPLNIHIKGIIEDNDIILSVIDDGMGMRPDKLQTLLEDKPGRGYGISNVDRRIKLKFGERYGVKVYSRLGIGTTVQIRLPQKVML</sequence>
<evidence type="ECO:0000256" key="3">
    <source>
        <dbReference type="ARBA" id="ARBA00012438"/>
    </source>
</evidence>
<feature type="transmembrane region" description="Helical" evidence="14">
    <location>
        <begin position="302"/>
        <end position="324"/>
    </location>
</feature>
<dbReference type="SUPFAM" id="SSF55874">
    <property type="entry name" value="ATPase domain of HSP90 chaperone/DNA topoisomerase II/histidine kinase"/>
    <property type="match status" value="1"/>
</dbReference>
<comment type="subcellular location">
    <subcellularLocation>
        <location evidence="2">Cell membrane</location>
        <topology evidence="2">Multi-pass membrane protein</topology>
    </subcellularLocation>
</comment>
<evidence type="ECO:0000256" key="8">
    <source>
        <dbReference type="ARBA" id="ARBA00022741"/>
    </source>
</evidence>
<keyword evidence="13 14" id="KW-0472">Membrane</keyword>
<dbReference type="PRINTS" id="PR00344">
    <property type="entry name" value="BCTRLSENSOR"/>
</dbReference>
<keyword evidence="9 17" id="KW-0418">Kinase</keyword>
<keyword evidence="4" id="KW-1003">Cell membrane</keyword>
<dbReference type="GO" id="GO:0005886">
    <property type="term" value="C:plasma membrane"/>
    <property type="evidence" value="ECO:0007669"/>
    <property type="project" value="UniProtKB-SubCell"/>
</dbReference>
<keyword evidence="11 14" id="KW-1133">Transmembrane helix</keyword>
<keyword evidence="8" id="KW-0547">Nucleotide-binding</keyword>
<evidence type="ECO:0000256" key="2">
    <source>
        <dbReference type="ARBA" id="ARBA00004651"/>
    </source>
</evidence>
<dbReference type="Gene3D" id="3.30.565.10">
    <property type="entry name" value="Histidine kinase-like ATPase, C-terminal domain"/>
    <property type="match status" value="1"/>
</dbReference>
<dbReference type="InterPro" id="IPR004358">
    <property type="entry name" value="Sig_transdc_His_kin-like_C"/>
</dbReference>
<dbReference type="EMBL" id="JABWCS010000189">
    <property type="protein sequence ID" value="NUU59568.1"/>
    <property type="molecule type" value="Genomic_DNA"/>
</dbReference>
<comment type="caution">
    <text evidence="17">The sequence shown here is derived from an EMBL/GenBank/DDBJ whole genome shotgun (WGS) entry which is preliminary data.</text>
</comment>
<dbReference type="PROSITE" id="PS50109">
    <property type="entry name" value="HIS_KIN"/>
    <property type="match status" value="1"/>
</dbReference>
<dbReference type="InterPro" id="IPR003594">
    <property type="entry name" value="HATPase_dom"/>
</dbReference>
<keyword evidence="7 14" id="KW-0812">Transmembrane</keyword>
<evidence type="ECO:0000313" key="17">
    <source>
        <dbReference type="EMBL" id="NUU59568.1"/>
    </source>
</evidence>
<dbReference type="PANTHER" id="PTHR34220">
    <property type="entry name" value="SENSOR HISTIDINE KINASE YPDA"/>
    <property type="match status" value="1"/>
</dbReference>
<dbReference type="CDD" id="cd06225">
    <property type="entry name" value="HAMP"/>
    <property type="match status" value="1"/>
</dbReference>
<keyword evidence="6" id="KW-0808">Transferase</keyword>
<dbReference type="InterPro" id="IPR036890">
    <property type="entry name" value="HATPase_C_sf"/>
</dbReference>
<dbReference type="InterPro" id="IPR010559">
    <property type="entry name" value="Sig_transdc_His_kin_internal"/>
</dbReference>
<accession>A0A850EFK8</accession>
<dbReference type="SUPFAM" id="SSF158472">
    <property type="entry name" value="HAMP domain-like"/>
    <property type="match status" value="1"/>
</dbReference>
<evidence type="ECO:0000256" key="14">
    <source>
        <dbReference type="SAM" id="Phobius"/>
    </source>
</evidence>
<dbReference type="Gene3D" id="1.10.8.500">
    <property type="entry name" value="HAMP domain in histidine kinase"/>
    <property type="match status" value="1"/>
</dbReference>
<protein>
    <recommendedName>
        <fullName evidence="3">histidine kinase</fullName>
        <ecNumber evidence="3">2.7.13.3</ecNumber>
    </recommendedName>
</protein>
<evidence type="ECO:0000256" key="1">
    <source>
        <dbReference type="ARBA" id="ARBA00000085"/>
    </source>
</evidence>
<dbReference type="EC" id="2.7.13.3" evidence="3"/>
<dbReference type="PROSITE" id="PS50885">
    <property type="entry name" value="HAMP"/>
    <property type="match status" value="1"/>
</dbReference>
<evidence type="ECO:0000256" key="13">
    <source>
        <dbReference type="ARBA" id="ARBA00023136"/>
    </source>
</evidence>
<keyword evidence="12" id="KW-0902">Two-component regulatory system</keyword>
<evidence type="ECO:0000313" key="18">
    <source>
        <dbReference type="Proteomes" id="UP000564806"/>
    </source>
</evidence>
<dbReference type="InterPro" id="IPR005467">
    <property type="entry name" value="His_kinase_dom"/>
</dbReference>
<proteinExistence type="predicted"/>
<evidence type="ECO:0000256" key="12">
    <source>
        <dbReference type="ARBA" id="ARBA00023012"/>
    </source>
</evidence>
<dbReference type="SMART" id="SM00304">
    <property type="entry name" value="HAMP"/>
    <property type="match status" value="1"/>
</dbReference>
<evidence type="ECO:0000259" key="15">
    <source>
        <dbReference type="PROSITE" id="PS50109"/>
    </source>
</evidence>
<evidence type="ECO:0000256" key="11">
    <source>
        <dbReference type="ARBA" id="ARBA00022989"/>
    </source>
</evidence>
<evidence type="ECO:0000256" key="10">
    <source>
        <dbReference type="ARBA" id="ARBA00022840"/>
    </source>
</evidence>
<evidence type="ECO:0000256" key="4">
    <source>
        <dbReference type="ARBA" id="ARBA00022475"/>
    </source>
</evidence>
<dbReference type="Pfam" id="PF06580">
    <property type="entry name" value="His_kinase"/>
    <property type="match status" value="1"/>
</dbReference>
<comment type="catalytic activity">
    <reaction evidence="1">
        <text>ATP + protein L-histidine = ADP + protein N-phospho-L-histidine.</text>
        <dbReference type="EC" id="2.7.13.3"/>
    </reaction>
</comment>
<dbReference type="AlphaFoldDB" id="A0A850EFK8"/>
<dbReference type="Proteomes" id="UP000564806">
    <property type="component" value="Unassembled WGS sequence"/>
</dbReference>
<dbReference type="Gene3D" id="3.30.450.20">
    <property type="entry name" value="PAS domain"/>
    <property type="match status" value="1"/>
</dbReference>
<dbReference type="InterPro" id="IPR003660">
    <property type="entry name" value="HAMP_dom"/>
</dbReference>
<dbReference type="InterPro" id="IPR033479">
    <property type="entry name" value="dCache_1"/>
</dbReference>
<feature type="domain" description="Histidine kinase" evidence="15">
    <location>
        <begin position="486"/>
        <end position="585"/>
    </location>
</feature>
<keyword evidence="5" id="KW-0597">Phosphoprotein</keyword>
<reference evidence="17" key="1">
    <citation type="submission" date="2020-06" db="EMBL/GenBank/DDBJ databases">
        <title>Paenibacillus sp. nov., isolated from soil.</title>
        <authorList>
            <person name="Seo Y.L."/>
        </authorList>
    </citation>
    <scope>NUCLEOTIDE SEQUENCE [LARGE SCALE GENOMIC DNA]</scope>
    <source>
        <strain evidence="17">JW14</strain>
    </source>
</reference>
<dbReference type="PANTHER" id="PTHR34220:SF7">
    <property type="entry name" value="SENSOR HISTIDINE KINASE YPDA"/>
    <property type="match status" value="1"/>
</dbReference>
<keyword evidence="18" id="KW-1185">Reference proteome</keyword>
<feature type="domain" description="HAMP" evidence="16">
    <location>
        <begin position="322"/>
        <end position="375"/>
    </location>
</feature>
<gene>
    <name evidence="17" type="ORF">HPT30_04255</name>
</gene>
<dbReference type="GO" id="GO:0000155">
    <property type="term" value="F:phosphorelay sensor kinase activity"/>
    <property type="evidence" value="ECO:0007669"/>
    <property type="project" value="InterPro"/>
</dbReference>
<evidence type="ECO:0000259" key="16">
    <source>
        <dbReference type="PROSITE" id="PS50885"/>
    </source>
</evidence>
<name>A0A850EFK8_9BACL</name>
<evidence type="ECO:0000256" key="7">
    <source>
        <dbReference type="ARBA" id="ARBA00022692"/>
    </source>
</evidence>
<feature type="transmembrane region" description="Helical" evidence="14">
    <location>
        <begin position="21"/>
        <end position="42"/>
    </location>
</feature>
<dbReference type="RefSeq" id="WP_175370240.1">
    <property type="nucleotide sequence ID" value="NZ_JABWCS010000189.1"/>
</dbReference>
<evidence type="ECO:0000256" key="9">
    <source>
        <dbReference type="ARBA" id="ARBA00022777"/>
    </source>
</evidence>